<feature type="transmembrane region" description="Helical" evidence="1">
    <location>
        <begin position="33"/>
        <end position="53"/>
    </location>
</feature>
<dbReference type="Proteomes" id="UP001372338">
    <property type="component" value="Unassembled WGS sequence"/>
</dbReference>
<comment type="caution">
    <text evidence="2">The sequence shown here is derived from an EMBL/GenBank/DDBJ whole genome shotgun (WGS) entry which is preliminary data.</text>
</comment>
<sequence>MSICYVTYFCSHCVSIVGQKTSAARLAPAGAEAWSIVIFYFLLWSFTAHFTNLTRQFTCIFFQMSNLVPLTIQFSLFQFYRI</sequence>
<name>A0AAN9PAA5_CROPI</name>
<keyword evidence="1" id="KW-0472">Membrane</keyword>
<keyword evidence="1" id="KW-0812">Transmembrane</keyword>
<organism evidence="2 3">
    <name type="scientific">Crotalaria pallida</name>
    <name type="common">Smooth rattlebox</name>
    <name type="synonym">Crotalaria striata</name>
    <dbReference type="NCBI Taxonomy" id="3830"/>
    <lineage>
        <taxon>Eukaryota</taxon>
        <taxon>Viridiplantae</taxon>
        <taxon>Streptophyta</taxon>
        <taxon>Embryophyta</taxon>
        <taxon>Tracheophyta</taxon>
        <taxon>Spermatophyta</taxon>
        <taxon>Magnoliopsida</taxon>
        <taxon>eudicotyledons</taxon>
        <taxon>Gunneridae</taxon>
        <taxon>Pentapetalae</taxon>
        <taxon>rosids</taxon>
        <taxon>fabids</taxon>
        <taxon>Fabales</taxon>
        <taxon>Fabaceae</taxon>
        <taxon>Papilionoideae</taxon>
        <taxon>50 kb inversion clade</taxon>
        <taxon>genistoids sensu lato</taxon>
        <taxon>core genistoids</taxon>
        <taxon>Crotalarieae</taxon>
        <taxon>Crotalaria</taxon>
    </lineage>
</organism>
<keyword evidence="1" id="KW-1133">Transmembrane helix</keyword>
<evidence type="ECO:0000313" key="3">
    <source>
        <dbReference type="Proteomes" id="UP001372338"/>
    </source>
</evidence>
<dbReference type="EMBL" id="JAYWIO010000001">
    <property type="protein sequence ID" value="KAK7290447.1"/>
    <property type="molecule type" value="Genomic_DNA"/>
</dbReference>
<evidence type="ECO:0000313" key="2">
    <source>
        <dbReference type="EMBL" id="KAK7290447.1"/>
    </source>
</evidence>
<evidence type="ECO:0000256" key="1">
    <source>
        <dbReference type="SAM" id="Phobius"/>
    </source>
</evidence>
<protein>
    <submittedName>
        <fullName evidence="2">Uncharacterized protein</fullName>
    </submittedName>
</protein>
<dbReference type="AlphaFoldDB" id="A0AAN9PAA5"/>
<reference evidence="2 3" key="1">
    <citation type="submission" date="2024-01" db="EMBL/GenBank/DDBJ databases">
        <title>The genomes of 5 underutilized Papilionoideae crops provide insights into root nodulation and disease resistanc.</title>
        <authorList>
            <person name="Yuan L."/>
        </authorList>
    </citation>
    <scope>NUCLEOTIDE SEQUENCE [LARGE SCALE GENOMIC DNA]</scope>
    <source>
        <strain evidence="2">ZHUSHIDOU_FW_LH</strain>
        <tissue evidence="2">Leaf</tissue>
    </source>
</reference>
<accession>A0AAN9PAA5</accession>
<feature type="transmembrane region" description="Helical" evidence="1">
    <location>
        <begin position="60"/>
        <end position="80"/>
    </location>
</feature>
<gene>
    <name evidence="2" type="ORF">RIF29_04882</name>
</gene>
<proteinExistence type="predicted"/>
<keyword evidence="3" id="KW-1185">Reference proteome</keyword>